<evidence type="ECO:0000256" key="8">
    <source>
        <dbReference type="ARBA" id="ARBA00022842"/>
    </source>
</evidence>
<evidence type="ECO:0000313" key="13">
    <source>
        <dbReference type="EMBL" id="AZA11188.1"/>
    </source>
</evidence>
<dbReference type="GO" id="GO:0006260">
    <property type="term" value="P:DNA replication"/>
    <property type="evidence" value="ECO:0007669"/>
    <property type="project" value="UniProtKB-KW"/>
</dbReference>
<dbReference type="GO" id="GO:0044715">
    <property type="term" value="F:8-oxo-dGDP phosphatase activity"/>
    <property type="evidence" value="ECO:0007669"/>
    <property type="project" value="TreeGrafter"/>
</dbReference>
<keyword evidence="14" id="KW-1185">Reference proteome</keyword>
<comment type="catalytic activity">
    <reaction evidence="10">
        <text>8-oxo-dGTP + H2O = 8-oxo-dGMP + diphosphate + H(+)</text>
        <dbReference type="Rhea" id="RHEA:31575"/>
        <dbReference type="ChEBI" id="CHEBI:15377"/>
        <dbReference type="ChEBI" id="CHEBI:15378"/>
        <dbReference type="ChEBI" id="CHEBI:33019"/>
        <dbReference type="ChEBI" id="CHEBI:63224"/>
        <dbReference type="ChEBI" id="CHEBI:77896"/>
        <dbReference type="EC" id="3.6.1.55"/>
    </reaction>
</comment>
<dbReference type="PANTHER" id="PTHR47707:SF1">
    <property type="entry name" value="NUDIX HYDROLASE FAMILY PROTEIN"/>
    <property type="match status" value="1"/>
</dbReference>
<dbReference type="InterPro" id="IPR000086">
    <property type="entry name" value="NUDIX_hydrolase_dom"/>
</dbReference>
<reference evidence="13 14" key="1">
    <citation type="submission" date="2018-11" db="EMBL/GenBank/DDBJ databases">
        <authorList>
            <person name="Kleinhagauer T."/>
            <person name="Glaeser S.P."/>
            <person name="Spergser J."/>
            <person name="Ruckert C."/>
            <person name="Kaempfer P."/>
            <person name="Busse H.-J."/>
        </authorList>
    </citation>
    <scope>NUCLEOTIDE SEQUENCE [LARGE SCALE GENOMIC DNA]</scope>
    <source>
        <strain evidence="13 14">W8</strain>
    </source>
</reference>
<accession>A0A3G6J2J2</accession>
<evidence type="ECO:0000259" key="12">
    <source>
        <dbReference type="PROSITE" id="PS51462"/>
    </source>
</evidence>
<evidence type="ECO:0000313" key="14">
    <source>
        <dbReference type="Proteomes" id="UP000271587"/>
    </source>
</evidence>
<dbReference type="RefSeq" id="WP_123933637.1">
    <property type="nucleotide sequence ID" value="NZ_CP033897.1"/>
</dbReference>
<evidence type="ECO:0000256" key="5">
    <source>
        <dbReference type="ARBA" id="ARBA00022723"/>
    </source>
</evidence>
<dbReference type="InterPro" id="IPR047127">
    <property type="entry name" value="MutT-like"/>
</dbReference>
<evidence type="ECO:0000256" key="11">
    <source>
        <dbReference type="ARBA" id="ARBA00038905"/>
    </source>
</evidence>
<keyword evidence="5" id="KW-0479">Metal-binding</keyword>
<keyword evidence="3" id="KW-0515">Mutator protein</keyword>
<evidence type="ECO:0000256" key="7">
    <source>
        <dbReference type="ARBA" id="ARBA00022801"/>
    </source>
</evidence>
<dbReference type="GO" id="GO:0008413">
    <property type="term" value="F:8-oxo-7,8-dihydroguanosine triphosphate pyrophosphatase activity"/>
    <property type="evidence" value="ECO:0007669"/>
    <property type="project" value="TreeGrafter"/>
</dbReference>
<dbReference type="InterPro" id="IPR020476">
    <property type="entry name" value="Nudix_hydrolase"/>
</dbReference>
<evidence type="ECO:0000256" key="9">
    <source>
        <dbReference type="ARBA" id="ARBA00023204"/>
    </source>
</evidence>
<dbReference type="PRINTS" id="PR00502">
    <property type="entry name" value="NUDIXFAMILY"/>
</dbReference>
<keyword evidence="8" id="KW-0460">Magnesium</keyword>
<dbReference type="InterPro" id="IPR015797">
    <property type="entry name" value="NUDIX_hydrolase-like_dom_sf"/>
</dbReference>
<feature type="domain" description="Nudix hydrolase" evidence="12">
    <location>
        <begin position="3"/>
        <end position="127"/>
    </location>
</feature>
<evidence type="ECO:0000256" key="3">
    <source>
        <dbReference type="ARBA" id="ARBA00022457"/>
    </source>
</evidence>
<evidence type="ECO:0000256" key="6">
    <source>
        <dbReference type="ARBA" id="ARBA00022763"/>
    </source>
</evidence>
<evidence type="ECO:0000256" key="1">
    <source>
        <dbReference type="ARBA" id="ARBA00001946"/>
    </source>
</evidence>
<dbReference type="GO" id="GO:0044716">
    <property type="term" value="F:8-oxo-GDP phosphatase activity"/>
    <property type="evidence" value="ECO:0007669"/>
    <property type="project" value="TreeGrafter"/>
</dbReference>
<dbReference type="PROSITE" id="PS51462">
    <property type="entry name" value="NUDIX"/>
    <property type="match status" value="1"/>
</dbReference>
<proteinExistence type="inferred from homology"/>
<dbReference type="PANTHER" id="PTHR47707">
    <property type="entry name" value="8-OXO-DGTP DIPHOSPHATASE"/>
    <property type="match status" value="1"/>
</dbReference>
<dbReference type="Proteomes" id="UP000271587">
    <property type="component" value="Chromosome"/>
</dbReference>
<keyword evidence="7 13" id="KW-0378">Hydrolase</keyword>
<organism evidence="13 14">
    <name type="scientific">Corynebacterium gerontici</name>
    <dbReference type="NCBI Taxonomy" id="2079234"/>
    <lineage>
        <taxon>Bacteria</taxon>
        <taxon>Bacillati</taxon>
        <taxon>Actinomycetota</taxon>
        <taxon>Actinomycetes</taxon>
        <taxon>Mycobacteriales</taxon>
        <taxon>Corynebacteriaceae</taxon>
        <taxon>Corynebacterium</taxon>
    </lineage>
</organism>
<keyword evidence="9" id="KW-0234">DNA repair</keyword>
<dbReference type="CDD" id="cd03425">
    <property type="entry name" value="NUDIX_MutT_NudA_like"/>
    <property type="match status" value="1"/>
</dbReference>
<evidence type="ECO:0000256" key="10">
    <source>
        <dbReference type="ARBA" id="ARBA00035861"/>
    </source>
</evidence>
<dbReference type="KEGG" id="cgk:CGERO_04355"/>
<keyword evidence="6" id="KW-0227">DNA damage</keyword>
<dbReference type="EMBL" id="CP033897">
    <property type="protein sequence ID" value="AZA11188.1"/>
    <property type="molecule type" value="Genomic_DNA"/>
</dbReference>
<dbReference type="GO" id="GO:0035539">
    <property type="term" value="F:8-oxo-7,8-dihydrodeoxyguanosine triphosphate pyrophosphatase activity"/>
    <property type="evidence" value="ECO:0007669"/>
    <property type="project" value="UniProtKB-EC"/>
</dbReference>
<dbReference type="GO" id="GO:0046872">
    <property type="term" value="F:metal ion binding"/>
    <property type="evidence" value="ECO:0007669"/>
    <property type="project" value="UniProtKB-KW"/>
</dbReference>
<dbReference type="Pfam" id="PF00293">
    <property type="entry name" value="NUDIX"/>
    <property type="match status" value="1"/>
</dbReference>
<comment type="cofactor">
    <cofactor evidence="1">
        <name>Mg(2+)</name>
        <dbReference type="ChEBI" id="CHEBI:18420"/>
    </cofactor>
</comment>
<dbReference type="AlphaFoldDB" id="A0A3G6J2J2"/>
<dbReference type="EC" id="3.6.1.55" evidence="11"/>
<dbReference type="OrthoDB" id="9804442at2"/>
<gene>
    <name evidence="13" type="primary">nudG</name>
    <name evidence="13" type="ORF">CGERO_04355</name>
</gene>
<name>A0A3G6J2J2_9CORY</name>
<keyword evidence="4" id="KW-0235">DNA replication</keyword>
<sequence>MKKRIEVTGAVFLRDNLILAAQRGGGKALDGFWEFPGGKIEPGESPEQALARELREELQVDATIGEFLTTTEHEYDFGIVVLSTYFCELNGTEPVLSEHKEVRWVRPKDLENLQWAPADIPAVRLIRHRFADQG</sequence>
<evidence type="ECO:0000256" key="2">
    <source>
        <dbReference type="ARBA" id="ARBA00005582"/>
    </source>
</evidence>
<dbReference type="SUPFAM" id="SSF55811">
    <property type="entry name" value="Nudix"/>
    <property type="match status" value="1"/>
</dbReference>
<dbReference type="GO" id="GO:0006281">
    <property type="term" value="P:DNA repair"/>
    <property type="evidence" value="ECO:0007669"/>
    <property type="project" value="UniProtKB-KW"/>
</dbReference>
<comment type="similarity">
    <text evidence="2">Belongs to the Nudix hydrolase family.</text>
</comment>
<evidence type="ECO:0000256" key="4">
    <source>
        <dbReference type="ARBA" id="ARBA00022705"/>
    </source>
</evidence>
<protein>
    <recommendedName>
        <fullName evidence="11">8-oxo-dGTP diphosphatase</fullName>
        <ecNumber evidence="11">3.6.1.55</ecNumber>
    </recommendedName>
</protein>
<dbReference type="Gene3D" id="3.90.79.10">
    <property type="entry name" value="Nucleoside Triphosphate Pyrophosphohydrolase"/>
    <property type="match status" value="1"/>
</dbReference>